<dbReference type="EMBL" id="AP006270">
    <property type="protein sequence ID" value="BAC67369.1"/>
    <property type="molecule type" value="Genomic_DNA"/>
</dbReference>
<organism evidence="2 3">
    <name type="scientific">Adoxophyes honmai nucleopolyhedrovirus</name>
    <dbReference type="NCBI Taxonomy" id="224399"/>
    <lineage>
        <taxon>Viruses</taxon>
        <taxon>Viruses incertae sedis</taxon>
        <taxon>Naldaviricetes</taxon>
        <taxon>Lefavirales</taxon>
        <taxon>Baculoviridae</taxon>
        <taxon>Alphabaculovirus</taxon>
        <taxon>Alphabaculovirus adhonmai</taxon>
    </lineage>
</organism>
<dbReference type="Proteomes" id="UP000232720">
    <property type="component" value="Genome"/>
</dbReference>
<sequence>MKLYALFCAIVVVNCNEIIKVGDIITIEKMANTSGFYYQPVGKMQHIENIWTFVIEMNHGQIFEELNELHIDALKLLKEVNDTTKLTTCVKTKRLMVTSIQSFLFKRIRDLVEKHNVLDSKIKKAGHFESHEKLDIKVRNKRGLLNFVGSVDKFLFGVMDSTDAEELHETARTTNALDEQVKILTDELIKLSSYEDHKRCLEESRDDLCTYVPAKFELILEQLNQIGYLYSNLELAVNDAKKNVLNSLVLTPAKLLNAMKLIHLKPEVSWPVSLDMDSMHQLVDNLVTTHVFITKSRTIVFFVEVPLVNNKVYDVFQVVPIPMCRAISNGEHKCAIVLPDNKFLGLSKDRRNYVRLDDAPMCKNLDDEERMFCLKPQAVHESNQAMQCDIKILLNNEVVDIEKNCDVRVGKFYSEIFYPISDYNNWLYVLENDTELLFDCADSYILKAGTGIIRGDGTKNCNMNTKKVSLSLRQLKNNLMHSTTLMAPISSQFNLSAAIDDIDKFNVNVVNANSNLDHKNLKDMTERLIDLRARMNNNTIIKIDDTVNTKDDTAEGWLCWFAGWFNIKCTTVETVLIFLLLFFSFLLIFRIYNCFCAGSFSRLYQCCSSNRPSVVRVNNRLHYMENKAPQTFMMKLLNKKDKSYNDEDVDEDLEDNTVVKSNFYTSSRN</sequence>
<name>Q80LH8_NPVAH</name>
<evidence type="ECO:0000256" key="1">
    <source>
        <dbReference type="SAM" id="Phobius"/>
    </source>
</evidence>
<dbReference type="RefSeq" id="NP_818765.1">
    <property type="nucleotide sequence ID" value="NC_004690.1"/>
</dbReference>
<keyword evidence="1" id="KW-1133">Transmembrane helix</keyword>
<dbReference type="GeneID" id="1485734"/>
<keyword evidence="1" id="KW-0812">Transmembrane</keyword>
<feature type="transmembrane region" description="Helical" evidence="1">
    <location>
        <begin position="575"/>
        <end position="592"/>
    </location>
</feature>
<accession>Q80LH8</accession>
<keyword evidence="3" id="KW-1185">Reference proteome</keyword>
<evidence type="ECO:0000313" key="3">
    <source>
        <dbReference type="Proteomes" id="UP000232720"/>
    </source>
</evidence>
<proteinExistence type="predicted"/>
<keyword evidence="1" id="KW-0472">Membrane</keyword>
<evidence type="ECO:0000313" key="2">
    <source>
        <dbReference type="EMBL" id="BAC67369.1"/>
    </source>
</evidence>
<protein>
    <submittedName>
        <fullName evidence="2">Fusion protein</fullName>
    </submittedName>
</protein>
<organismHost>
    <name type="scientific">Adoxophyes honmai</name>
    <name type="common">Smaller tea tortrix moth</name>
    <dbReference type="NCBI Taxonomy" id="85585"/>
</organismHost>
<reference evidence="2 3" key="1">
    <citation type="journal article" date="2003" name="Virology">
        <title>Genome sequence and organization of a nucleopolyhedrovirus isolated from the smaller tea tortrix, Adoxophyes honmai.</title>
        <authorList>
            <person name="Nakai M."/>
            <person name="Goto C."/>
            <person name="Kang W."/>
            <person name="Shikata M."/>
            <person name="Luque T."/>
            <person name="Kunimi Y."/>
        </authorList>
    </citation>
    <scope>NUCLEOTIDE SEQUENCE [LARGE SCALE GENOMIC DNA]</scope>
    <source>
        <strain evidence="2 3">ADN001</strain>
    </source>
</reference>
<dbReference type="OrthoDB" id="3109at10239"/>
<dbReference type="InterPro" id="IPR022048">
    <property type="entry name" value="Envelope_fusion-like"/>
</dbReference>
<dbReference type="KEGG" id="vg:1485734"/>
<dbReference type="Pfam" id="PF12259">
    <property type="entry name" value="Baculo_F"/>
    <property type="match status" value="1"/>
</dbReference>